<dbReference type="GO" id="GO:0048038">
    <property type="term" value="F:quinone binding"/>
    <property type="evidence" value="ECO:0007669"/>
    <property type="project" value="UniProtKB-KW"/>
</dbReference>
<comment type="subcellular location">
    <subcellularLocation>
        <location evidence="11 12">Cell membrane</location>
        <topology evidence="11 12">Multi-pass membrane protein</topology>
    </subcellularLocation>
    <subcellularLocation>
        <location evidence="1">Membrane</location>
        <topology evidence="1">Multi-pass membrane protein</topology>
    </subcellularLocation>
</comment>
<evidence type="ECO:0000256" key="7">
    <source>
        <dbReference type="ARBA" id="ARBA00022967"/>
    </source>
</evidence>
<evidence type="ECO:0000256" key="9">
    <source>
        <dbReference type="ARBA" id="ARBA00023027"/>
    </source>
</evidence>
<dbReference type="GO" id="GO:0030964">
    <property type="term" value="C:NADH dehydrogenase complex"/>
    <property type="evidence" value="ECO:0007669"/>
    <property type="project" value="TreeGrafter"/>
</dbReference>
<protein>
    <recommendedName>
        <fullName evidence="11">NADH-quinone oxidoreductase subunit A</fullName>
        <ecNumber evidence="11">7.1.1.-</ecNumber>
    </recommendedName>
    <alternativeName>
        <fullName evidence="11">NADH dehydrogenase I subunit A</fullName>
    </alternativeName>
    <alternativeName>
        <fullName evidence="11">NDH-1 subunit A</fullName>
    </alternativeName>
    <alternativeName>
        <fullName evidence="11">NUO1</fullName>
    </alternativeName>
</protein>
<evidence type="ECO:0000313" key="13">
    <source>
        <dbReference type="EMBL" id="CAA9558130.1"/>
    </source>
</evidence>
<dbReference type="HAMAP" id="MF_01394">
    <property type="entry name" value="NDH1_NuoA"/>
    <property type="match status" value="1"/>
</dbReference>
<feature type="transmembrane region" description="Helical" evidence="11">
    <location>
        <begin position="59"/>
        <end position="83"/>
    </location>
</feature>
<keyword evidence="5 11" id="KW-0812">Transmembrane</keyword>
<dbReference type="Gene3D" id="1.20.58.1610">
    <property type="entry name" value="NADH:ubiquinone/plastoquinone oxidoreductase, chain 3"/>
    <property type="match status" value="1"/>
</dbReference>
<comment type="catalytic activity">
    <reaction evidence="11 12">
        <text>a quinone + NADH + 5 H(+)(in) = a quinol + NAD(+) + 4 H(+)(out)</text>
        <dbReference type="Rhea" id="RHEA:57888"/>
        <dbReference type="ChEBI" id="CHEBI:15378"/>
        <dbReference type="ChEBI" id="CHEBI:24646"/>
        <dbReference type="ChEBI" id="CHEBI:57540"/>
        <dbReference type="ChEBI" id="CHEBI:57945"/>
        <dbReference type="ChEBI" id="CHEBI:132124"/>
    </reaction>
</comment>
<reference evidence="13" key="1">
    <citation type="submission" date="2020-02" db="EMBL/GenBank/DDBJ databases">
        <authorList>
            <person name="Meier V. D."/>
        </authorList>
    </citation>
    <scope>NUCLEOTIDE SEQUENCE</scope>
    <source>
        <strain evidence="13">AVDCRST_MAG18</strain>
    </source>
</reference>
<dbReference type="EMBL" id="CADCWN010000058">
    <property type="protein sequence ID" value="CAA9558130.1"/>
    <property type="molecule type" value="Genomic_DNA"/>
</dbReference>
<dbReference type="AlphaFoldDB" id="A0A6J4UTS9"/>
<keyword evidence="3 11" id="KW-0813">Transport</keyword>
<feature type="transmembrane region" description="Helical" evidence="11">
    <location>
        <begin position="6"/>
        <end position="27"/>
    </location>
</feature>
<dbReference type="Pfam" id="PF00507">
    <property type="entry name" value="Oxidored_q4"/>
    <property type="match status" value="1"/>
</dbReference>
<keyword evidence="7 11" id="KW-1278">Translocase</keyword>
<evidence type="ECO:0000256" key="5">
    <source>
        <dbReference type="ARBA" id="ARBA00022692"/>
    </source>
</evidence>
<evidence type="ECO:0000256" key="3">
    <source>
        <dbReference type="ARBA" id="ARBA00022448"/>
    </source>
</evidence>
<organism evidence="13">
    <name type="scientific">uncultured Thermomicrobiales bacterium</name>
    <dbReference type="NCBI Taxonomy" id="1645740"/>
    <lineage>
        <taxon>Bacteria</taxon>
        <taxon>Pseudomonadati</taxon>
        <taxon>Thermomicrobiota</taxon>
        <taxon>Thermomicrobia</taxon>
        <taxon>Thermomicrobiales</taxon>
        <taxon>environmental samples</taxon>
    </lineage>
</organism>
<evidence type="ECO:0000256" key="1">
    <source>
        <dbReference type="ARBA" id="ARBA00004141"/>
    </source>
</evidence>
<feature type="transmembrane region" description="Helical" evidence="11">
    <location>
        <begin position="103"/>
        <end position="126"/>
    </location>
</feature>
<dbReference type="GO" id="GO:0050136">
    <property type="term" value="F:NADH dehydrogenase (quinone) (non-electrogenic) activity"/>
    <property type="evidence" value="ECO:0007669"/>
    <property type="project" value="UniProtKB-UniRule"/>
</dbReference>
<evidence type="ECO:0000256" key="12">
    <source>
        <dbReference type="RuleBase" id="RU003639"/>
    </source>
</evidence>
<evidence type="ECO:0000256" key="6">
    <source>
        <dbReference type="ARBA" id="ARBA00022719"/>
    </source>
</evidence>
<keyword evidence="10 11" id="KW-0472">Membrane</keyword>
<dbReference type="InterPro" id="IPR038430">
    <property type="entry name" value="NDAH_ubi_oxred_su3_sf"/>
</dbReference>
<evidence type="ECO:0000256" key="11">
    <source>
        <dbReference type="HAMAP-Rule" id="MF_01394"/>
    </source>
</evidence>
<comment type="function">
    <text evidence="11">NDH-1 shuttles electrons from NADH, via FMN and iron-sulfur (Fe-S) centers, to quinones in the respiratory chain. The immediate electron acceptor for the enzyme in this species is believed to be ubiquinone. Couples the redox reaction to proton translocation (for every two electrons transferred, four hydrogen ions are translocated across the cytoplasmic membrane), and thus conserves the redox energy in a proton gradient.</text>
</comment>
<dbReference type="GO" id="GO:0008137">
    <property type="term" value="F:NADH dehydrogenase (ubiquinone) activity"/>
    <property type="evidence" value="ECO:0007669"/>
    <property type="project" value="InterPro"/>
</dbReference>
<keyword evidence="4 11" id="KW-1003">Cell membrane</keyword>
<proteinExistence type="inferred from homology"/>
<dbReference type="PANTHER" id="PTHR11058">
    <property type="entry name" value="NADH-UBIQUINONE OXIDOREDUCTASE CHAIN 3"/>
    <property type="match status" value="1"/>
</dbReference>
<dbReference type="PANTHER" id="PTHR11058:SF22">
    <property type="entry name" value="NADH-QUINONE OXIDOREDUCTASE SUBUNIT A"/>
    <property type="match status" value="1"/>
</dbReference>
<dbReference type="InterPro" id="IPR023043">
    <property type="entry name" value="NAD(P)H_OxRDtase_bac/plastid"/>
</dbReference>
<keyword evidence="11 13" id="KW-0830">Ubiquinone</keyword>
<dbReference type="GO" id="GO:0005886">
    <property type="term" value="C:plasma membrane"/>
    <property type="evidence" value="ECO:0007669"/>
    <property type="project" value="UniProtKB-SubCell"/>
</dbReference>
<evidence type="ECO:0000256" key="4">
    <source>
        <dbReference type="ARBA" id="ARBA00022475"/>
    </source>
</evidence>
<evidence type="ECO:0000256" key="2">
    <source>
        <dbReference type="ARBA" id="ARBA00008472"/>
    </source>
</evidence>
<keyword evidence="8 11" id="KW-1133">Transmembrane helix</keyword>
<dbReference type="EC" id="7.1.1.-" evidence="11"/>
<dbReference type="InterPro" id="IPR000440">
    <property type="entry name" value="NADH_UbQ/plastoQ_OxRdtase_su3"/>
</dbReference>
<evidence type="ECO:0000256" key="8">
    <source>
        <dbReference type="ARBA" id="ARBA00022989"/>
    </source>
</evidence>
<keyword evidence="13" id="KW-0560">Oxidoreductase</keyword>
<name>A0A6J4UTS9_9BACT</name>
<accession>A0A6J4UTS9</accession>
<comment type="subunit">
    <text evidence="11">NDH-1 is composed of 14 different subunits. Subunits NuoA, H, J, K, L, M, N constitute the membrane sector of the complex.</text>
</comment>
<keyword evidence="9 11" id="KW-0520">NAD</keyword>
<gene>
    <name evidence="11" type="primary">nuoA</name>
    <name evidence="13" type="ORF">AVDCRST_MAG18-849</name>
</gene>
<keyword evidence="6 11" id="KW-0874">Quinone</keyword>
<comment type="similarity">
    <text evidence="2 11 12">Belongs to the complex I subunit 3 family.</text>
</comment>
<sequence length="134" mass="14837">MRAYVPVLLLLGFVIANAVLIIGISHLTMRARPTPVKSSAYESGIPALGDARERFSVKFYMVAMLFIIFDIETVFMIPWGVYYRQLSCAVPLLASGVCPPGNISFFGLGEMLIFMAALLVGLIYVWKKGALQWD</sequence>
<evidence type="ECO:0000256" key="10">
    <source>
        <dbReference type="ARBA" id="ARBA00023136"/>
    </source>
</evidence>